<keyword evidence="1" id="KW-0732">Signal</keyword>
<protein>
    <submittedName>
        <fullName evidence="2">Uncharacterized protein</fullName>
    </submittedName>
</protein>
<proteinExistence type="predicted"/>
<organism evidence="2 3">
    <name type="scientific">Alistipes finegoldii</name>
    <dbReference type="NCBI Taxonomy" id="214856"/>
    <lineage>
        <taxon>Bacteria</taxon>
        <taxon>Pseudomonadati</taxon>
        <taxon>Bacteroidota</taxon>
        <taxon>Bacteroidia</taxon>
        <taxon>Bacteroidales</taxon>
        <taxon>Rikenellaceae</taxon>
        <taxon>Alistipes</taxon>
    </lineage>
</organism>
<gene>
    <name evidence="2" type="ORF">F2A26_10585</name>
</gene>
<evidence type="ECO:0000313" key="2">
    <source>
        <dbReference type="EMBL" id="KAA3158649.1"/>
    </source>
</evidence>
<evidence type="ECO:0000256" key="1">
    <source>
        <dbReference type="SAM" id="SignalP"/>
    </source>
</evidence>
<accession>A0ABQ6S255</accession>
<reference evidence="2 3" key="1">
    <citation type="journal article" date="2019" name="Nat. Med.">
        <title>A library of human gut bacterial isolates paired with longitudinal multiomics data enables mechanistic microbiome research.</title>
        <authorList>
            <person name="Poyet M."/>
            <person name="Groussin M."/>
            <person name="Gibbons S.M."/>
            <person name="Avila-Pacheco J."/>
            <person name="Jiang X."/>
            <person name="Kearney S.M."/>
            <person name="Perrotta A.R."/>
            <person name="Berdy B."/>
            <person name="Zhao S."/>
            <person name="Lieberman T.D."/>
            <person name="Swanson P.K."/>
            <person name="Smith M."/>
            <person name="Roesemann S."/>
            <person name="Alexander J.E."/>
            <person name="Rich S.A."/>
            <person name="Livny J."/>
            <person name="Vlamakis H."/>
            <person name="Clish C."/>
            <person name="Bullock K."/>
            <person name="Deik A."/>
            <person name="Scott J."/>
            <person name="Pierce K.A."/>
            <person name="Xavier R.J."/>
            <person name="Alm E.J."/>
        </authorList>
    </citation>
    <scope>NUCLEOTIDE SEQUENCE [LARGE SCALE GENOMIC DNA]</scope>
    <source>
        <strain evidence="2 3">BIOML-A1</strain>
    </source>
</reference>
<sequence length="285" mass="32190">MMKRIFFVLALMAAGTALRAQSLGGEYRLKRIVPVEGRQGIAADSNYYYVSGSTALYKYDKQGRLVAENEHPFEGLPLEANHLGDIDVWNGELYAGIETFEDGKGENIQVAVYDADNLKWKRSIDWDPESGQVEVSGLAVDRDNDMVWMSDWVDGRYLYGYDLKTGKYVRKVHLRPVPQWQQGIFMVDGRMLISADDGDADLDEPDTIYIADMRDGKSYATALPFRAMTDFLRAGEIEGLAIDPQTDELLVLANRGSRIVLGMVKGFYPGYDKELHEVYVFEKVK</sequence>
<dbReference type="EMBL" id="VVND01000016">
    <property type="protein sequence ID" value="KAA3158649.1"/>
    <property type="molecule type" value="Genomic_DNA"/>
</dbReference>
<evidence type="ECO:0000313" key="3">
    <source>
        <dbReference type="Proteomes" id="UP000324870"/>
    </source>
</evidence>
<comment type="caution">
    <text evidence="2">The sequence shown here is derived from an EMBL/GenBank/DDBJ whole genome shotgun (WGS) entry which is preliminary data.</text>
</comment>
<feature type="signal peptide" evidence="1">
    <location>
        <begin position="1"/>
        <end position="19"/>
    </location>
</feature>
<name>A0ABQ6S255_9BACT</name>
<dbReference type="Gene3D" id="2.130.10.10">
    <property type="entry name" value="YVTN repeat-like/Quinoprotein amine dehydrogenase"/>
    <property type="match status" value="1"/>
</dbReference>
<keyword evidence="3" id="KW-1185">Reference proteome</keyword>
<feature type="chain" id="PRO_5045554623" evidence="1">
    <location>
        <begin position="20"/>
        <end position="285"/>
    </location>
</feature>
<dbReference type="SUPFAM" id="SSF63825">
    <property type="entry name" value="YWTD domain"/>
    <property type="match status" value="1"/>
</dbReference>
<dbReference type="Proteomes" id="UP000324870">
    <property type="component" value="Unassembled WGS sequence"/>
</dbReference>
<dbReference type="InterPro" id="IPR015943">
    <property type="entry name" value="WD40/YVTN_repeat-like_dom_sf"/>
</dbReference>